<feature type="domain" description="Leucine-binding protein" evidence="3">
    <location>
        <begin position="14"/>
        <end position="343"/>
    </location>
</feature>
<dbReference type="Proteomes" id="UP000199147">
    <property type="component" value="Unassembled WGS sequence"/>
</dbReference>
<dbReference type="InterPro" id="IPR028082">
    <property type="entry name" value="Peripla_BP_I"/>
</dbReference>
<gene>
    <name evidence="4" type="ORF">BN2156_02918</name>
</gene>
<dbReference type="CDD" id="cd06358">
    <property type="entry name" value="PBP1_NHase"/>
    <property type="match status" value="1"/>
</dbReference>
<evidence type="ECO:0000256" key="1">
    <source>
        <dbReference type="ARBA" id="ARBA00010062"/>
    </source>
</evidence>
<dbReference type="PANTHER" id="PTHR47628">
    <property type="match status" value="1"/>
</dbReference>
<evidence type="ECO:0000313" key="4">
    <source>
        <dbReference type="EMBL" id="CRZ16054.1"/>
    </source>
</evidence>
<evidence type="ECO:0000256" key="2">
    <source>
        <dbReference type="ARBA" id="ARBA00022729"/>
    </source>
</evidence>
<keyword evidence="5" id="KW-1185">Reference proteome</keyword>
<evidence type="ECO:0000313" key="5">
    <source>
        <dbReference type="Proteomes" id="UP000199147"/>
    </source>
</evidence>
<dbReference type="Gene3D" id="3.40.50.2300">
    <property type="match status" value="2"/>
</dbReference>
<dbReference type="InterPro" id="IPR028081">
    <property type="entry name" value="Leu-bd"/>
</dbReference>
<name>A0A0H5S4I7_9MYCO</name>
<keyword evidence="2" id="KW-0732">Signal</keyword>
<reference evidence="5" key="1">
    <citation type="submission" date="2015-07" db="EMBL/GenBank/DDBJ databases">
        <authorList>
            <person name="Urmite Genomes"/>
        </authorList>
    </citation>
    <scope>NUCLEOTIDE SEQUENCE [LARGE SCALE GENOMIC DNA]</scope>
    <source>
        <strain evidence="5">type strain: ATCC 49404</strain>
    </source>
</reference>
<sequence>MNVGVRTVGRDAEWRLAMVVPLQGPAGIFGPSCEAVGDLVAHDLNAAGGVMGREVHIEVVDGGAHPTAVAAEVKRLIDHGRIDAVSGWHISSVRHALAPVVAGRVPYTYPALYEGGERRRGIYCCGETPDQQLAPALRWMRDNLGIRKWFVVGDDYVWPRTSLSEVRRYVQELSLDLVGGSFVALGQGDIARLVDKVARSRCEAVLMLLVGQDAVEFNRAFAQRGLHEELLRFSPLMDENMLIASGHDATKGLFVAASYFRSMVGRNSMELLDRYLAVNGSGAPALGNAAESCYEGAYFLAEMIRRSGDRVDIEAVADGAAYDSPRGTVEFSAHRTRQPVHLAVADGVDFEIVTTLPAHLRD</sequence>
<dbReference type="AlphaFoldDB" id="A0A0H5S4I7"/>
<dbReference type="PANTHER" id="PTHR47628:SF1">
    <property type="entry name" value="ALIPHATIC AMIDASE EXPRESSION-REGULATING PROTEIN"/>
    <property type="match status" value="1"/>
</dbReference>
<organism evidence="4 5">
    <name type="scientific">Mycolicibacterium neworleansense</name>
    <dbReference type="NCBI Taxonomy" id="146018"/>
    <lineage>
        <taxon>Bacteria</taxon>
        <taxon>Bacillati</taxon>
        <taxon>Actinomycetota</taxon>
        <taxon>Actinomycetes</taxon>
        <taxon>Mycobacteriales</taxon>
        <taxon>Mycobacteriaceae</taxon>
        <taxon>Mycolicibacterium</taxon>
    </lineage>
</organism>
<dbReference type="STRING" id="146018.BN2156_02918"/>
<dbReference type="Pfam" id="PF13458">
    <property type="entry name" value="Peripla_BP_6"/>
    <property type="match status" value="1"/>
</dbReference>
<protein>
    <submittedName>
        <fullName evidence="4">Nitrile hydratase regulator1</fullName>
    </submittedName>
</protein>
<evidence type="ECO:0000259" key="3">
    <source>
        <dbReference type="Pfam" id="PF13458"/>
    </source>
</evidence>
<proteinExistence type="inferred from homology"/>
<comment type="similarity">
    <text evidence="1">Belongs to the leucine-binding protein family.</text>
</comment>
<dbReference type="SUPFAM" id="SSF53822">
    <property type="entry name" value="Periplasmic binding protein-like I"/>
    <property type="match status" value="1"/>
</dbReference>
<dbReference type="EMBL" id="CWKH01000001">
    <property type="protein sequence ID" value="CRZ16054.1"/>
    <property type="molecule type" value="Genomic_DNA"/>
</dbReference>
<accession>A0A0H5S4I7</accession>